<evidence type="ECO:0000313" key="1">
    <source>
        <dbReference type="EMBL" id="CDM31577.1"/>
    </source>
</evidence>
<proteinExistence type="predicted"/>
<dbReference type="AlphaFoldDB" id="W6QPS5"/>
<sequence length="87" mass="9873">MTLASLIPRFPLSDQEAEELASFLPEIIKNFVDERRLGRGLEAWALCTATPKLFGYQIGKQDKNDLVPGEYIIYLVWEKLRGDSLSS</sequence>
<name>W6QPS5_PENRF</name>
<dbReference type="Proteomes" id="UP000030686">
    <property type="component" value="Unassembled WGS sequence"/>
</dbReference>
<accession>W6QPS5</accession>
<reference evidence="1" key="1">
    <citation type="journal article" date="2014" name="Nat. Commun.">
        <title>Multiple recent horizontal transfers of a large genomic region in cheese making fungi.</title>
        <authorList>
            <person name="Cheeseman K."/>
            <person name="Ropars J."/>
            <person name="Renault P."/>
            <person name="Dupont J."/>
            <person name="Gouzy J."/>
            <person name="Branca A."/>
            <person name="Abraham A.L."/>
            <person name="Ceppi M."/>
            <person name="Conseiller E."/>
            <person name="Debuchy R."/>
            <person name="Malagnac F."/>
            <person name="Goarin A."/>
            <person name="Silar P."/>
            <person name="Lacoste S."/>
            <person name="Sallet E."/>
            <person name="Bensimon A."/>
            <person name="Giraud T."/>
            <person name="Brygoo Y."/>
        </authorList>
    </citation>
    <scope>NUCLEOTIDE SEQUENCE [LARGE SCALE GENOMIC DNA]</scope>
    <source>
        <strain evidence="1">FM164</strain>
    </source>
</reference>
<dbReference type="EMBL" id="HG792016">
    <property type="protein sequence ID" value="CDM31577.1"/>
    <property type="molecule type" value="Genomic_DNA"/>
</dbReference>
<dbReference type="OrthoDB" id="4207132at2759"/>
<protein>
    <submittedName>
        <fullName evidence="1">Genomic scaffold, ProqFM164S02</fullName>
    </submittedName>
</protein>
<keyword evidence="2" id="KW-1185">Reference proteome</keyword>
<evidence type="ECO:0000313" key="2">
    <source>
        <dbReference type="Proteomes" id="UP000030686"/>
    </source>
</evidence>
<organism evidence="1 2">
    <name type="scientific">Penicillium roqueforti (strain FM164)</name>
    <dbReference type="NCBI Taxonomy" id="1365484"/>
    <lineage>
        <taxon>Eukaryota</taxon>
        <taxon>Fungi</taxon>
        <taxon>Dikarya</taxon>
        <taxon>Ascomycota</taxon>
        <taxon>Pezizomycotina</taxon>
        <taxon>Eurotiomycetes</taxon>
        <taxon>Eurotiomycetidae</taxon>
        <taxon>Eurotiales</taxon>
        <taxon>Aspergillaceae</taxon>
        <taxon>Penicillium</taxon>
    </lineage>
</organism>
<gene>
    <name evidence="1" type="ORF">PROQFM164_S02g001727</name>
</gene>